<dbReference type="Pfam" id="PF11238">
    <property type="entry name" value="DUF3039"/>
    <property type="match status" value="1"/>
</dbReference>
<feature type="region of interest" description="Disordered" evidence="1">
    <location>
        <begin position="1"/>
        <end position="60"/>
    </location>
</feature>
<evidence type="ECO:0000256" key="1">
    <source>
        <dbReference type="SAM" id="MobiDB-lite"/>
    </source>
</evidence>
<evidence type="ECO:0000313" key="2">
    <source>
        <dbReference type="EMBL" id="GAA3067635.1"/>
    </source>
</evidence>
<proteinExistence type="predicted"/>
<gene>
    <name evidence="2" type="ORF">GCM10010529_20400</name>
</gene>
<dbReference type="Proteomes" id="UP001500236">
    <property type="component" value="Unassembled WGS sequence"/>
</dbReference>
<evidence type="ECO:0008006" key="4">
    <source>
        <dbReference type="Google" id="ProtNLM"/>
    </source>
</evidence>
<keyword evidence="3" id="KW-1185">Reference proteome</keyword>
<feature type="compositionally biased region" description="Basic and acidic residues" evidence="1">
    <location>
        <begin position="43"/>
        <end position="60"/>
    </location>
</feature>
<feature type="region of interest" description="Disordered" evidence="1">
    <location>
        <begin position="110"/>
        <end position="134"/>
    </location>
</feature>
<feature type="compositionally biased region" description="Gly residues" evidence="1">
    <location>
        <begin position="122"/>
        <end position="134"/>
    </location>
</feature>
<sequence>MVHQHSLRPSREEDLAAAAARVPFGMHTADPSSAPSPGGAATIEREHQEQLSEPGDHERFSHYVKKDRIMESALEGGAVVALCGKVWVPSRDPKKFPVCPECQEIYEGLQGGGDGDGESGGRRGGGFFGFGRNR</sequence>
<accession>A0ABP6LZ82</accession>
<comment type="caution">
    <text evidence="2">The sequence shown here is derived from an EMBL/GenBank/DDBJ whole genome shotgun (WGS) entry which is preliminary data.</text>
</comment>
<dbReference type="InterPro" id="IPR021400">
    <property type="entry name" value="DUF3039"/>
</dbReference>
<evidence type="ECO:0000313" key="3">
    <source>
        <dbReference type="Proteomes" id="UP001500236"/>
    </source>
</evidence>
<dbReference type="EMBL" id="BAAAVT010000012">
    <property type="protein sequence ID" value="GAA3067635.1"/>
    <property type="molecule type" value="Genomic_DNA"/>
</dbReference>
<reference evidence="3" key="1">
    <citation type="journal article" date="2019" name="Int. J. Syst. Evol. Microbiol.">
        <title>The Global Catalogue of Microorganisms (GCM) 10K type strain sequencing project: providing services to taxonomists for standard genome sequencing and annotation.</title>
        <authorList>
            <consortium name="The Broad Institute Genomics Platform"/>
            <consortium name="The Broad Institute Genome Sequencing Center for Infectious Disease"/>
            <person name="Wu L."/>
            <person name="Ma J."/>
        </authorList>
    </citation>
    <scope>NUCLEOTIDE SEQUENCE [LARGE SCALE GENOMIC DNA]</scope>
    <source>
        <strain evidence="3">JCM 14309</strain>
    </source>
</reference>
<organism evidence="2 3">
    <name type="scientific">Nesterenkonia aethiopica</name>
    <dbReference type="NCBI Taxonomy" id="269144"/>
    <lineage>
        <taxon>Bacteria</taxon>
        <taxon>Bacillati</taxon>
        <taxon>Actinomycetota</taxon>
        <taxon>Actinomycetes</taxon>
        <taxon>Micrococcales</taxon>
        <taxon>Micrococcaceae</taxon>
        <taxon>Nesterenkonia</taxon>
    </lineage>
</organism>
<protein>
    <recommendedName>
        <fullName evidence="4">DUF3039 domain-containing protein</fullName>
    </recommendedName>
</protein>
<name>A0ABP6LZ82_9MICC</name>